<dbReference type="GO" id="GO:0008821">
    <property type="term" value="F:crossover junction DNA endonuclease activity"/>
    <property type="evidence" value="ECO:0007669"/>
    <property type="project" value="UniProtKB-UniRule"/>
</dbReference>
<dbReference type="PRINTS" id="PR00696">
    <property type="entry name" value="RSOLVASERUVC"/>
</dbReference>
<comment type="cofactor">
    <cofactor evidence="13">
        <name>Mg(2+)</name>
        <dbReference type="ChEBI" id="CHEBI:18420"/>
    </cofactor>
    <text evidence="13">Binds 2 Mg(2+) ion per subunit.</text>
</comment>
<dbReference type="PROSITE" id="PS01321">
    <property type="entry name" value="RUVC"/>
    <property type="match status" value="1"/>
</dbReference>
<comment type="subunit">
    <text evidence="13">Homodimer which binds Holliday junction (HJ) DNA. The HJ becomes 2-fold symmetrical on binding to RuvC with unstacked arms; it has a different conformation from HJ DNA in complex with RuvA. In the full resolvosome a probable DNA-RuvA(4)-RuvB(12)-RuvC(2) complex forms which resolves the HJ.</text>
</comment>
<feature type="active site" evidence="13">
    <location>
        <position position="138"/>
    </location>
</feature>
<evidence type="ECO:0000313" key="16">
    <source>
        <dbReference type="Proteomes" id="UP000254266"/>
    </source>
</evidence>
<feature type="binding site" evidence="13">
    <location>
        <position position="66"/>
    </location>
    <ligand>
        <name>Mg(2+)</name>
        <dbReference type="ChEBI" id="CHEBI:18420"/>
        <label>2</label>
    </ligand>
</feature>
<proteinExistence type="inferred from homology"/>
<evidence type="ECO:0000256" key="14">
    <source>
        <dbReference type="NCBIfam" id="TIGR00228"/>
    </source>
</evidence>
<keyword evidence="11 13" id="KW-0234">DNA repair</keyword>
<dbReference type="InterPro" id="IPR036397">
    <property type="entry name" value="RNaseH_sf"/>
</dbReference>
<evidence type="ECO:0000256" key="5">
    <source>
        <dbReference type="ARBA" id="ARBA00022759"/>
    </source>
</evidence>
<dbReference type="GO" id="GO:0005737">
    <property type="term" value="C:cytoplasm"/>
    <property type="evidence" value="ECO:0007669"/>
    <property type="project" value="UniProtKB-SubCell"/>
</dbReference>
<sequence length="180" mass="19496">MRILGIDPGSRQTGYGIIDSDKNNSVHVDSGCIYVKGDSFPDRLGYIFQQVSEIIAEYQPVELSIEQVFVSKNVDSALKLGQARAAAICAAVNAGLKVSEYTPKAIKSAVVGTGNATKEQVQHMMSMLLKLEKGLQADQADALGIALCHAHNRLLANKIPLPGRKRTSGRWTSLPKNYNN</sequence>
<dbReference type="SUPFAM" id="SSF53098">
    <property type="entry name" value="Ribonuclease H-like"/>
    <property type="match status" value="1"/>
</dbReference>
<dbReference type="GO" id="GO:0006281">
    <property type="term" value="P:DNA repair"/>
    <property type="evidence" value="ECO:0007669"/>
    <property type="project" value="UniProtKB-UniRule"/>
</dbReference>
<dbReference type="GO" id="GO:0006310">
    <property type="term" value="P:DNA recombination"/>
    <property type="evidence" value="ECO:0007669"/>
    <property type="project" value="UniProtKB-UniRule"/>
</dbReference>
<comment type="subcellular location">
    <subcellularLocation>
        <location evidence="13">Cytoplasm</location>
    </subcellularLocation>
</comment>
<keyword evidence="9 13" id="KW-0238">DNA-binding</keyword>
<dbReference type="PANTHER" id="PTHR30194:SF3">
    <property type="entry name" value="CROSSOVER JUNCTION ENDODEOXYRIBONUCLEASE RUVC"/>
    <property type="match status" value="1"/>
</dbReference>
<dbReference type="Gene3D" id="3.30.420.10">
    <property type="entry name" value="Ribonuclease H-like superfamily/Ribonuclease H"/>
    <property type="match status" value="1"/>
</dbReference>
<evidence type="ECO:0000256" key="7">
    <source>
        <dbReference type="ARBA" id="ARBA00022801"/>
    </source>
</evidence>
<keyword evidence="16" id="KW-1185">Reference proteome</keyword>
<keyword evidence="4 13" id="KW-0479">Metal-binding</keyword>
<keyword evidence="6 13" id="KW-0227">DNA damage</keyword>
<dbReference type="CDD" id="cd16962">
    <property type="entry name" value="RuvC"/>
    <property type="match status" value="1"/>
</dbReference>
<feature type="active site" evidence="13">
    <location>
        <position position="66"/>
    </location>
</feature>
<evidence type="ECO:0000313" key="15">
    <source>
        <dbReference type="EMBL" id="RDH85048.1"/>
    </source>
</evidence>
<reference evidence="15 16" key="1">
    <citation type="journal article" date="2018" name="ISME J.">
        <title>Endosymbiont genomes yield clues of tubeworm success.</title>
        <authorList>
            <person name="Li Y."/>
            <person name="Liles M.R."/>
            <person name="Halanych K.M."/>
        </authorList>
    </citation>
    <scope>NUCLEOTIDE SEQUENCE [LARGE SCALE GENOMIC DNA]</scope>
    <source>
        <strain evidence="15">A1464</strain>
    </source>
</reference>
<keyword evidence="7 13" id="KW-0378">Hydrolase</keyword>
<name>A0A370DJG0_9GAMM</name>
<evidence type="ECO:0000256" key="11">
    <source>
        <dbReference type="ARBA" id="ARBA00023204"/>
    </source>
</evidence>
<dbReference type="GO" id="GO:0003677">
    <property type="term" value="F:DNA binding"/>
    <property type="evidence" value="ECO:0007669"/>
    <property type="project" value="UniProtKB-KW"/>
</dbReference>
<dbReference type="Proteomes" id="UP000254266">
    <property type="component" value="Unassembled WGS sequence"/>
</dbReference>
<keyword evidence="8 13" id="KW-0460">Magnesium</keyword>
<comment type="catalytic activity">
    <reaction evidence="12 13">
        <text>Endonucleolytic cleavage at a junction such as a reciprocal single-stranded crossover between two homologous DNA duplexes (Holliday junction).</text>
        <dbReference type="EC" id="3.1.21.10"/>
    </reaction>
</comment>
<evidence type="ECO:0000256" key="9">
    <source>
        <dbReference type="ARBA" id="ARBA00023125"/>
    </source>
</evidence>
<keyword evidence="10 13" id="KW-0233">DNA recombination</keyword>
<dbReference type="InterPro" id="IPR020563">
    <property type="entry name" value="X-over_junc_endoDNase_Mg_BS"/>
</dbReference>
<feature type="active site" evidence="13">
    <location>
        <position position="7"/>
    </location>
</feature>
<evidence type="ECO:0000256" key="6">
    <source>
        <dbReference type="ARBA" id="ARBA00022763"/>
    </source>
</evidence>
<organism evidence="15 16">
    <name type="scientific">endosymbiont of Galathealinum brachiosum</name>
    <dbReference type="NCBI Taxonomy" id="2200906"/>
    <lineage>
        <taxon>Bacteria</taxon>
        <taxon>Pseudomonadati</taxon>
        <taxon>Pseudomonadota</taxon>
        <taxon>Gammaproteobacteria</taxon>
        <taxon>sulfur-oxidizing symbionts</taxon>
    </lineage>
</organism>
<dbReference type="AlphaFoldDB" id="A0A370DJG0"/>
<comment type="similarity">
    <text evidence="1 13">Belongs to the RuvC family.</text>
</comment>
<dbReference type="GO" id="GO:0048476">
    <property type="term" value="C:Holliday junction resolvase complex"/>
    <property type="evidence" value="ECO:0007669"/>
    <property type="project" value="UniProtKB-UniRule"/>
</dbReference>
<dbReference type="InterPro" id="IPR012337">
    <property type="entry name" value="RNaseH-like_sf"/>
</dbReference>
<feature type="binding site" evidence="13">
    <location>
        <position position="138"/>
    </location>
    <ligand>
        <name>Mg(2+)</name>
        <dbReference type="ChEBI" id="CHEBI:18420"/>
        <label>1</label>
    </ligand>
</feature>
<keyword evidence="3 13" id="KW-0540">Nuclease</keyword>
<dbReference type="GO" id="GO:0000287">
    <property type="term" value="F:magnesium ion binding"/>
    <property type="evidence" value="ECO:0007669"/>
    <property type="project" value="UniProtKB-UniRule"/>
</dbReference>
<evidence type="ECO:0000256" key="1">
    <source>
        <dbReference type="ARBA" id="ARBA00009518"/>
    </source>
</evidence>
<dbReference type="EMBL" id="QFXC01000007">
    <property type="protein sequence ID" value="RDH85048.1"/>
    <property type="molecule type" value="Genomic_DNA"/>
</dbReference>
<comment type="function">
    <text evidence="13">The RuvA-RuvB-RuvC complex processes Holliday junction (HJ) DNA during genetic recombination and DNA repair. Endonuclease that resolves HJ intermediates. Cleaves cruciform DNA by making single-stranded nicks across the HJ at symmetrical positions within the homologous arms, yielding a 5'-phosphate and a 3'-hydroxyl group; requires a central core of homology in the junction. The consensus cleavage sequence is 5'-(A/T)TT(C/G)-3'. Cleavage occurs on the 3'-side of the TT dinucleotide at the point of strand exchange. HJ branch migration catalyzed by RuvA-RuvB allows RuvC to scan DNA until it finds its consensus sequence, where it cleaves and resolves the cruciform DNA.</text>
</comment>
<dbReference type="Pfam" id="PF02075">
    <property type="entry name" value="RuvC"/>
    <property type="match status" value="1"/>
</dbReference>
<protein>
    <recommendedName>
        <fullName evidence="13 14">Crossover junction endodeoxyribonuclease RuvC</fullName>
        <ecNumber evidence="13 14">3.1.21.10</ecNumber>
    </recommendedName>
    <alternativeName>
        <fullName evidence="13">Holliday junction nuclease RuvC</fullName>
    </alternativeName>
    <alternativeName>
        <fullName evidence="13">Holliday junction resolvase RuvC</fullName>
    </alternativeName>
</protein>
<dbReference type="EC" id="3.1.21.10" evidence="13 14"/>
<dbReference type="PANTHER" id="PTHR30194">
    <property type="entry name" value="CROSSOVER JUNCTION ENDODEOXYRIBONUCLEASE RUVC"/>
    <property type="match status" value="1"/>
</dbReference>
<evidence type="ECO:0000256" key="3">
    <source>
        <dbReference type="ARBA" id="ARBA00022722"/>
    </source>
</evidence>
<dbReference type="InterPro" id="IPR002176">
    <property type="entry name" value="X-over_junc_endoDNase_RuvC"/>
</dbReference>
<evidence type="ECO:0000256" key="8">
    <source>
        <dbReference type="ARBA" id="ARBA00022842"/>
    </source>
</evidence>
<evidence type="ECO:0000256" key="4">
    <source>
        <dbReference type="ARBA" id="ARBA00022723"/>
    </source>
</evidence>
<feature type="binding site" evidence="13">
    <location>
        <position position="7"/>
    </location>
    <ligand>
        <name>Mg(2+)</name>
        <dbReference type="ChEBI" id="CHEBI:18420"/>
        <label>1</label>
    </ligand>
</feature>
<evidence type="ECO:0000256" key="13">
    <source>
        <dbReference type="HAMAP-Rule" id="MF_00034"/>
    </source>
</evidence>
<keyword evidence="2 13" id="KW-0963">Cytoplasm</keyword>
<accession>A0A370DJG0</accession>
<dbReference type="NCBIfam" id="TIGR00228">
    <property type="entry name" value="ruvC"/>
    <property type="match status" value="1"/>
</dbReference>
<dbReference type="HAMAP" id="MF_00034">
    <property type="entry name" value="RuvC"/>
    <property type="match status" value="1"/>
</dbReference>
<evidence type="ECO:0000256" key="2">
    <source>
        <dbReference type="ARBA" id="ARBA00022490"/>
    </source>
</evidence>
<keyword evidence="5 13" id="KW-0255">Endonuclease</keyword>
<gene>
    <name evidence="13" type="primary">ruvC</name>
    <name evidence="15" type="ORF">DIZ80_05565</name>
</gene>
<evidence type="ECO:0000256" key="10">
    <source>
        <dbReference type="ARBA" id="ARBA00023172"/>
    </source>
</evidence>
<comment type="caution">
    <text evidence="15">The sequence shown here is derived from an EMBL/GenBank/DDBJ whole genome shotgun (WGS) entry which is preliminary data.</text>
</comment>
<dbReference type="FunFam" id="3.30.420.10:FF:000002">
    <property type="entry name" value="Crossover junction endodeoxyribonuclease RuvC"/>
    <property type="match status" value="1"/>
</dbReference>
<evidence type="ECO:0000256" key="12">
    <source>
        <dbReference type="ARBA" id="ARBA00029354"/>
    </source>
</evidence>